<keyword evidence="2" id="KW-1185">Reference proteome</keyword>
<protein>
    <submittedName>
        <fullName evidence="1">Uncharacterized protein</fullName>
    </submittedName>
</protein>
<proteinExistence type="predicted"/>
<dbReference type="Proteomes" id="UP001732700">
    <property type="component" value="Chromosome 2D"/>
</dbReference>
<reference evidence="1" key="1">
    <citation type="submission" date="2021-05" db="EMBL/GenBank/DDBJ databases">
        <authorList>
            <person name="Scholz U."/>
            <person name="Mascher M."/>
            <person name="Fiebig A."/>
        </authorList>
    </citation>
    <scope>NUCLEOTIDE SEQUENCE [LARGE SCALE GENOMIC DNA]</scope>
</reference>
<dbReference type="EnsemblPlants" id="AVESA.00010b.r2.2DG0393390.2">
    <property type="protein sequence ID" value="AVESA.00010b.r2.2DG0393390.2.CDS"/>
    <property type="gene ID" value="AVESA.00010b.r2.2DG0393390"/>
</dbReference>
<evidence type="ECO:0000313" key="2">
    <source>
        <dbReference type="Proteomes" id="UP001732700"/>
    </source>
</evidence>
<sequence>MDSGGGPADEAHTPSSGTRPILEHGRHEMASLPIPDELMAEVLLRLPAAADLVRASAACVSFRRVAADRSFLRRYRKLHAQPLLGFLNQHKVFYPAIAPHPSAPAASAVALAADFSFSFLPAPLDDWIVRDIRDGRVLLDRPPQHDIDNRYNVVFPELVVCDPLHRRYILLPPIPDNLTATVEDHPLWLTRHRYCETFLAPSHDDEDEMSFSVIWMAQCRTKPVAFVFFSSTGQWQAIPSKSWSDLLAGSLSSTGKPLFSRRQYAYGSFYWVTDFREKLLVLDTQRMDFSIAETPSEATALALPGVATAIVEAGEGRLGMFVRQCYENCLNYTIRRISCDGSSQWKSEKTIPLDFDYFFIGSAGRHLFLYQLSGPSLDAGCFSLDVKTFQLERVFVSSSCFPNLCAYSIFPPSLLSTPTVPSELRRRCWNMGVLQAQVQSHHGQTSADANAGGQAKD</sequence>
<accession>A0ACD5V7D2</accession>
<reference evidence="1" key="2">
    <citation type="submission" date="2025-09" db="UniProtKB">
        <authorList>
            <consortium name="EnsemblPlants"/>
        </authorList>
    </citation>
    <scope>IDENTIFICATION</scope>
</reference>
<name>A0ACD5V7D2_AVESA</name>
<organism evidence="1 2">
    <name type="scientific">Avena sativa</name>
    <name type="common">Oat</name>
    <dbReference type="NCBI Taxonomy" id="4498"/>
    <lineage>
        <taxon>Eukaryota</taxon>
        <taxon>Viridiplantae</taxon>
        <taxon>Streptophyta</taxon>
        <taxon>Embryophyta</taxon>
        <taxon>Tracheophyta</taxon>
        <taxon>Spermatophyta</taxon>
        <taxon>Magnoliopsida</taxon>
        <taxon>Liliopsida</taxon>
        <taxon>Poales</taxon>
        <taxon>Poaceae</taxon>
        <taxon>BOP clade</taxon>
        <taxon>Pooideae</taxon>
        <taxon>Poodae</taxon>
        <taxon>Poeae</taxon>
        <taxon>Poeae Chloroplast Group 1 (Aveneae type)</taxon>
        <taxon>Aveninae</taxon>
        <taxon>Avena</taxon>
    </lineage>
</organism>
<evidence type="ECO:0000313" key="1">
    <source>
        <dbReference type="EnsemblPlants" id="AVESA.00010b.r2.2DG0393390.2.CDS"/>
    </source>
</evidence>